<protein>
    <submittedName>
        <fullName evidence="2">RimJ/RimL family protein N-acetyltransferase</fullName>
    </submittedName>
</protein>
<keyword evidence="2" id="KW-0808">Transferase</keyword>
<dbReference type="Proteomes" id="UP000245489">
    <property type="component" value="Unassembled WGS sequence"/>
</dbReference>
<evidence type="ECO:0000313" key="3">
    <source>
        <dbReference type="Proteomes" id="UP000245489"/>
    </source>
</evidence>
<dbReference type="AlphaFoldDB" id="A0A316E6X4"/>
<dbReference type="InterPro" id="IPR000182">
    <property type="entry name" value="GNAT_dom"/>
</dbReference>
<sequence>MSSKINNINFKLRHFQTGDQDSLVANANNIKIFNNVRDVFPHPYTHDDASWWIDANKETDKPVTCFAIDVDGTVIGAVGFVLGNDIYRISAEIGYWLGENYWGKGIASEAVKLMTDYTFKSFPHIERIWAGIFDFNKASMRVLEKANYHFEGIQKKSAIKNGVVLDIHVYVKFREITK</sequence>
<organism evidence="2 3">
    <name type="scientific">Arcicella aurantiaca</name>
    <dbReference type="NCBI Taxonomy" id="591202"/>
    <lineage>
        <taxon>Bacteria</taxon>
        <taxon>Pseudomonadati</taxon>
        <taxon>Bacteroidota</taxon>
        <taxon>Cytophagia</taxon>
        <taxon>Cytophagales</taxon>
        <taxon>Flectobacillaceae</taxon>
        <taxon>Arcicella</taxon>
    </lineage>
</organism>
<dbReference type="PANTHER" id="PTHR43328:SF1">
    <property type="entry name" value="N-ACETYLTRANSFERASE DOMAIN-CONTAINING PROTEIN"/>
    <property type="match status" value="1"/>
</dbReference>
<dbReference type="GO" id="GO:0016747">
    <property type="term" value="F:acyltransferase activity, transferring groups other than amino-acyl groups"/>
    <property type="evidence" value="ECO:0007669"/>
    <property type="project" value="InterPro"/>
</dbReference>
<dbReference type="CDD" id="cd04301">
    <property type="entry name" value="NAT_SF"/>
    <property type="match status" value="1"/>
</dbReference>
<dbReference type="InterPro" id="IPR016181">
    <property type="entry name" value="Acyl_CoA_acyltransferase"/>
</dbReference>
<dbReference type="RefSeq" id="WP_211321203.1">
    <property type="nucleotide sequence ID" value="NZ_QGGO01000013.1"/>
</dbReference>
<accession>A0A316E6X4</accession>
<feature type="domain" description="N-acetyltransferase" evidence="1">
    <location>
        <begin position="10"/>
        <end position="170"/>
    </location>
</feature>
<dbReference type="Pfam" id="PF13302">
    <property type="entry name" value="Acetyltransf_3"/>
    <property type="match status" value="1"/>
</dbReference>
<dbReference type="PANTHER" id="PTHR43328">
    <property type="entry name" value="ACETYLTRANSFERASE-RELATED"/>
    <property type="match status" value="1"/>
</dbReference>
<evidence type="ECO:0000259" key="1">
    <source>
        <dbReference type="PROSITE" id="PS51186"/>
    </source>
</evidence>
<dbReference type="SUPFAM" id="SSF55729">
    <property type="entry name" value="Acyl-CoA N-acyltransferases (Nat)"/>
    <property type="match status" value="1"/>
</dbReference>
<evidence type="ECO:0000313" key="2">
    <source>
        <dbReference type="EMBL" id="PWK26161.1"/>
    </source>
</evidence>
<dbReference type="PROSITE" id="PS51186">
    <property type="entry name" value="GNAT"/>
    <property type="match status" value="1"/>
</dbReference>
<reference evidence="2 3" key="1">
    <citation type="submission" date="2018-05" db="EMBL/GenBank/DDBJ databases">
        <title>Genomic Encyclopedia of Archaeal and Bacterial Type Strains, Phase II (KMG-II): from individual species to whole genera.</title>
        <authorList>
            <person name="Goeker M."/>
        </authorList>
    </citation>
    <scope>NUCLEOTIDE SEQUENCE [LARGE SCALE GENOMIC DNA]</scope>
    <source>
        <strain evidence="2 3">DSM 22214</strain>
    </source>
</reference>
<comment type="caution">
    <text evidence="2">The sequence shown here is derived from an EMBL/GenBank/DDBJ whole genome shotgun (WGS) entry which is preliminary data.</text>
</comment>
<dbReference type="EMBL" id="QGGO01000013">
    <property type="protein sequence ID" value="PWK26161.1"/>
    <property type="molecule type" value="Genomic_DNA"/>
</dbReference>
<proteinExistence type="predicted"/>
<keyword evidence="3" id="KW-1185">Reference proteome</keyword>
<gene>
    <name evidence="2" type="ORF">LV89_02642</name>
</gene>
<dbReference type="Gene3D" id="3.40.630.30">
    <property type="match status" value="1"/>
</dbReference>
<name>A0A316E6X4_9BACT</name>